<sequence length="73" mass="7920">MSLKIFSFLRTLTNSPTVNVLIGLIILATSLAEIISSVDRISIGAHHGAAIFGLFHTLKSLPELVEGIKKFEE</sequence>
<evidence type="ECO:0000313" key="1">
    <source>
        <dbReference type="EMBL" id="WNC69966.1"/>
    </source>
</evidence>
<reference evidence="2" key="1">
    <citation type="submission" date="2023-09" db="EMBL/GenBank/DDBJ databases">
        <authorList>
            <person name="Zhang C."/>
        </authorList>
    </citation>
    <scope>NUCLEOTIDE SEQUENCE [LARGE SCALE GENOMIC DNA]</scope>
    <source>
        <strain evidence="2">SQ345</strain>
    </source>
</reference>
<accession>A0ABY9TNI5</accession>
<gene>
    <name evidence="1" type="ORF">RI845_07465</name>
</gene>
<protein>
    <submittedName>
        <fullName evidence="1">Uncharacterized protein</fullName>
    </submittedName>
</protein>
<proteinExistence type="predicted"/>
<evidence type="ECO:0000313" key="2">
    <source>
        <dbReference type="Proteomes" id="UP001248581"/>
    </source>
</evidence>
<dbReference type="EMBL" id="CP134146">
    <property type="protein sequence ID" value="WNC69966.1"/>
    <property type="molecule type" value="Genomic_DNA"/>
</dbReference>
<name>A0ABY9TNI5_9GAMM</name>
<dbReference type="Proteomes" id="UP001248581">
    <property type="component" value="Chromosome"/>
</dbReference>
<keyword evidence="2" id="KW-1185">Reference proteome</keyword>
<organism evidence="1 2">
    <name type="scientific">Thalassotalea nanhaiensis</name>
    <dbReference type="NCBI Taxonomy" id="3065648"/>
    <lineage>
        <taxon>Bacteria</taxon>
        <taxon>Pseudomonadati</taxon>
        <taxon>Pseudomonadota</taxon>
        <taxon>Gammaproteobacteria</taxon>
        <taxon>Alteromonadales</taxon>
        <taxon>Colwelliaceae</taxon>
        <taxon>Thalassotalea</taxon>
    </lineage>
</organism>
<dbReference type="RefSeq" id="WP_348389108.1">
    <property type="nucleotide sequence ID" value="NZ_CP134146.1"/>
</dbReference>